<gene>
    <name evidence="2" type="ORF">SAMN05216406_13035</name>
</gene>
<dbReference type="EMBL" id="FNLN01000030">
    <property type="protein sequence ID" value="SDU17434.1"/>
    <property type="molecule type" value="Genomic_DNA"/>
</dbReference>
<dbReference type="InterPro" id="IPR002477">
    <property type="entry name" value="Peptidoglycan-bd-like"/>
</dbReference>
<dbReference type="InterPro" id="IPR036366">
    <property type="entry name" value="PGBDSf"/>
</dbReference>
<dbReference type="Gene3D" id="1.10.101.10">
    <property type="entry name" value="PGBD-like superfamily/PGBD"/>
    <property type="match status" value="1"/>
</dbReference>
<reference evidence="3" key="1">
    <citation type="submission" date="2016-10" db="EMBL/GenBank/DDBJ databases">
        <authorList>
            <person name="Varghese N."/>
            <person name="Submissions S."/>
        </authorList>
    </citation>
    <scope>NUCLEOTIDE SEQUENCE [LARGE SCALE GENOMIC DNA]</scope>
    <source>
        <strain evidence="3">Nm10</strain>
    </source>
</reference>
<dbReference type="Pfam" id="PF01471">
    <property type="entry name" value="PG_binding_1"/>
    <property type="match status" value="1"/>
</dbReference>
<proteinExistence type="predicted"/>
<name>A0A1H2GD34_9PROT</name>
<dbReference type="InterPro" id="IPR036365">
    <property type="entry name" value="PGBD-like_sf"/>
</dbReference>
<evidence type="ECO:0000313" key="2">
    <source>
        <dbReference type="EMBL" id="SDU17434.1"/>
    </source>
</evidence>
<dbReference type="AlphaFoldDB" id="A0A1H2GD34"/>
<dbReference type="Proteomes" id="UP000182882">
    <property type="component" value="Unassembled WGS sequence"/>
</dbReference>
<accession>A0A1H2GD34</accession>
<dbReference type="InterPro" id="IPR023346">
    <property type="entry name" value="Lysozyme-like_dom_sf"/>
</dbReference>
<feature type="domain" description="Peptidoglycan binding-like" evidence="1">
    <location>
        <begin position="10"/>
        <end position="65"/>
    </location>
</feature>
<dbReference type="Gene3D" id="1.10.530.10">
    <property type="match status" value="1"/>
</dbReference>
<organism evidence="2 3">
    <name type="scientific">Nitrosomonas ureae</name>
    <dbReference type="NCBI Taxonomy" id="44577"/>
    <lineage>
        <taxon>Bacteria</taxon>
        <taxon>Pseudomonadati</taxon>
        <taxon>Pseudomonadota</taxon>
        <taxon>Betaproteobacteria</taxon>
        <taxon>Nitrosomonadales</taxon>
        <taxon>Nitrosomonadaceae</taxon>
        <taxon>Nitrosomonas</taxon>
    </lineage>
</organism>
<dbReference type="SUPFAM" id="SSF47090">
    <property type="entry name" value="PGBD-like"/>
    <property type="match status" value="1"/>
</dbReference>
<dbReference type="RefSeq" id="WP_062559363.1">
    <property type="nucleotide sequence ID" value="NZ_CP013341.1"/>
</dbReference>
<dbReference type="SUPFAM" id="SSF53955">
    <property type="entry name" value="Lysozyme-like"/>
    <property type="match status" value="1"/>
</dbReference>
<keyword evidence="3" id="KW-1185">Reference proteome</keyword>
<evidence type="ECO:0000313" key="3">
    <source>
        <dbReference type="Proteomes" id="UP000182882"/>
    </source>
</evidence>
<protein>
    <submittedName>
        <fullName evidence="2">Peptidoglycan L-alanyl-D-glutamate endopeptidase CwlK</fullName>
    </submittedName>
</protein>
<dbReference type="KEGG" id="nur:ATY38_11105"/>
<evidence type="ECO:0000259" key="1">
    <source>
        <dbReference type="Pfam" id="PF01471"/>
    </source>
</evidence>
<sequence length="271" mass="29521">MTILKRGSIGNEVKVLQKRLLEIGFNPGDQDGEYGGGTEAAVRAFQLSKGLLADGIAGRRTSAALNIPEISIEPGRSLSIAEVTVERVSHIFPDAPIGNIKKHLPPVLDELLAADLSDKPMVLMALATIRAETAGFEPINEYKSKYNTSPSGYPFDLYDNRADLGNTGKPDGEKYKGRGFIQLTGRHNYKVIGEKIGLGNKLIEKPELANDSEIAARILAAFLKEKELRIKKELLEGDLRAARKLVNGGSHGLDRFSEAYNIGQKEIPDIT</sequence>